<dbReference type="EMBL" id="JBHUHP010000009">
    <property type="protein sequence ID" value="MFD2091807.1"/>
    <property type="molecule type" value="Genomic_DNA"/>
</dbReference>
<gene>
    <name evidence="3" type="ORF">ACFSHS_09515</name>
</gene>
<dbReference type="InterPro" id="IPR007214">
    <property type="entry name" value="YbaK/aa-tRNA-synth-assoc-dom"/>
</dbReference>
<evidence type="ECO:0000259" key="2">
    <source>
        <dbReference type="Pfam" id="PF04073"/>
    </source>
</evidence>
<protein>
    <submittedName>
        <fullName evidence="3">YbaK/EbsC family protein</fullName>
    </submittedName>
</protein>
<comment type="caution">
    <text evidence="3">The sequence shown here is derived from an EMBL/GenBank/DDBJ whole genome shotgun (WGS) entry which is preliminary data.</text>
</comment>
<keyword evidence="4" id="KW-1185">Reference proteome</keyword>
<accession>A0ABW4X8T7</accession>
<dbReference type="Gene3D" id="3.90.960.10">
    <property type="entry name" value="YbaK/aminoacyl-tRNA synthetase-associated domain"/>
    <property type="match status" value="1"/>
</dbReference>
<evidence type="ECO:0000313" key="3">
    <source>
        <dbReference type="EMBL" id="MFD2091807.1"/>
    </source>
</evidence>
<dbReference type="Pfam" id="PF04073">
    <property type="entry name" value="tRNA_edit"/>
    <property type="match status" value="1"/>
</dbReference>
<dbReference type="InterPro" id="IPR036754">
    <property type="entry name" value="YbaK/aa-tRNA-synt-asso_dom_sf"/>
</dbReference>
<evidence type="ECO:0000313" key="4">
    <source>
        <dbReference type="Proteomes" id="UP001597402"/>
    </source>
</evidence>
<proteinExistence type="predicted"/>
<feature type="compositionally biased region" description="Basic and acidic residues" evidence="1">
    <location>
        <begin position="211"/>
        <end position="233"/>
    </location>
</feature>
<feature type="domain" description="YbaK/aminoacyl-tRNA synthetase-associated" evidence="2">
    <location>
        <begin position="48"/>
        <end position="168"/>
    </location>
</feature>
<name>A0ABW4X8T7_9ACTN</name>
<sequence length="233" mass="23509">MPPVSAPELGSLTWLPAADRPDLLAPAVAAALPQLGGAVWVAEIDDDLADTAAFSDAYGVPLEASANCVVVAARRAGRTGLAACVVLATTRADVNGVVRRHLDARKASFAPQDVAVAESGMAFGGITPVGLPAEWPVLVDPAVAAADLVVIGSGTRGSKLAVRGAALAALPAATVLDGLGRPIPPEPAAATAPASGSLPAPDDSDVGWGERPGDPTDDDRRYLEDRPPHWGSD</sequence>
<evidence type="ECO:0000256" key="1">
    <source>
        <dbReference type="SAM" id="MobiDB-lite"/>
    </source>
</evidence>
<dbReference type="Proteomes" id="UP001597402">
    <property type="component" value="Unassembled WGS sequence"/>
</dbReference>
<feature type="region of interest" description="Disordered" evidence="1">
    <location>
        <begin position="181"/>
        <end position="233"/>
    </location>
</feature>
<organism evidence="3 4">
    <name type="scientific">Blastococcus deserti</name>
    <dbReference type="NCBI Taxonomy" id="2259033"/>
    <lineage>
        <taxon>Bacteria</taxon>
        <taxon>Bacillati</taxon>
        <taxon>Actinomycetota</taxon>
        <taxon>Actinomycetes</taxon>
        <taxon>Geodermatophilales</taxon>
        <taxon>Geodermatophilaceae</taxon>
        <taxon>Blastococcus</taxon>
    </lineage>
</organism>
<feature type="compositionally biased region" description="Low complexity" evidence="1">
    <location>
        <begin position="188"/>
        <end position="201"/>
    </location>
</feature>
<reference evidence="4" key="1">
    <citation type="journal article" date="2019" name="Int. J. Syst. Evol. Microbiol.">
        <title>The Global Catalogue of Microorganisms (GCM) 10K type strain sequencing project: providing services to taxonomists for standard genome sequencing and annotation.</title>
        <authorList>
            <consortium name="The Broad Institute Genomics Platform"/>
            <consortium name="The Broad Institute Genome Sequencing Center for Infectious Disease"/>
            <person name="Wu L."/>
            <person name="Ma J."/>
        </authorList>
    </citation>
    <scope>NUCLEOTIDE SEQUENCE [LARGE SCALE GENOMIC DNA]</scope>
    <source>
        <strain evidence="4">JCM 3338</strain>
    </source>
</reference>
<dbReference type="SUPFAM" id="SSF55826">
    <property type="entry name" value="YbaK/ProRS associated domain"/>
    <property type="match status" value="1"/>
</dbReference>
<dbReference type="RefSeq" id="WP_376874441.1">
    <property type="nucleotide sequence ID" value="NZ_JBHUHP010000009.1"/>
</dbReference>